<sequence>MIKQYATLVHRQPVSFLHVGCESVSTPDLGPTPMAFDHLNDLLQHFIRLRLGCHDFGCDRHFIHHLALNTTDGCLHPHRHGCRLLFSIRQTRQSIRVPKFAGPTILDIVRVCHEPNRPSMEPFHCHDWQSFLRSKDLQERLVISEHEEFTSIEVLLETFYTVDDPQSFLLNLGVIPLCGCQRPRRVLDHLFHAIAVPMVDDCSNPVFGRIRGQDDRHHRIEMCQRAAGCKHLLDVVHSGLFHSRPLPLNVLTPQNGLNLLRISVDATCINNVSQIRNPRTQERTLLLLQSKSTLLQPLQHFFEAPQMRRIVRRSDHNVVQVPRPDLNTSLCSSRIASNLSAVFTPNTSDVLYHGPKSMLSASIMSLPHKLFAAFGATYTLTCAAFPFSWVDASNVPRNGIASRVIVLANKFEGFSCGHDSSRHAFSFTNEMAAPVSNSNGTYFPFTRIGITHGLTP</sequence>
<comment type="caution">
    <text evidence="1">The sequence shown here is derived from an EMBL/GenBank/DDBJ whole genome shotgun (WGS) entry which is preliminary data.</text>
</comment>
<evidence type="ECO:0000313" key="2">
    <source>
        <dbReference type="Proteomes" id="UP000218231"/>
    </source>
</evidence>
<protein>
    <submittedName>
        <fullName evidence="1">Uncharacterized protein</fullName>
    </submittedName>
</protein>
<reference evidence="1 2" key="1">
    <citation type="journal article" date="2017" name="Curr. Biol.">
        <title>Genome architecture and evolution of a unichromosomal asexual nematode.</title>
        <authorList>
            <person name="Fradin H."/>
            <person name="Zegar C."/>
            <person name="Gutwein M."/>
            <person name="Lucas J."/>
            <person name="Kovtun M."/>
            <person name="Corcoran D."/>
            <person name="Baugh L.R."/>
            <person name="Kiontke K."/>
            <person name="Gunsalus K."/>
            <person name="Fitch D.H."/>
            <person name="Piano F."/>
        </authorList>
    </citation>
    <scope>NUCLEOTIDE SEQUENCE [LARGE SCALE GENOMIC DNA]</scope>
    <source>
        <strain evidence="1">PF1309</strain>
    </source>
</reference>
<organism evidence="1 2">
    <name type="scientific">Diploscapter pachys</name>
    <dbReference type="NCBI Taxonomy" id="2018661"/>
    <lineage>
        <taxon>Eukaryota</taxon>
        <taxon>Metazoa</taxon>
        <taxon>Ecdysozoa</taxon>
        <taxon>Nematoda</taxon>
        <taxon>Chromadorea</taxon>
        <taxon>Rhabditida</taxon>
        <taxon>Rhabditina</taxon>
        <taxon>Rhabditomorpha</taxon>
        <taxon>Rhabditoidea</taxon>
        <taxon>Rhabditidae</taxon>
        <taxon>Diploscapter</taxon>
    </lineage>
</organism>
<dbReference type="AlphaFoldDB" id="A0A2A2L8M3"/>
<proteinExistence type="predicted"/>
<accession>A0A2A2L8M3</accession>
<gene>
    <name evidence="1" type="ORF">WR25_19771</name>
</gene>
<dbReference type="EMBL" id="LIAE01007044">
    <property type="protein sequence ID" value="PAV82513.1"/>
    <property type="molecule type" value="Genomic_DNA"/>
</dbReference>
<name>A0A2A2L8M3_9BILA</name>
<keyword evidence="2" id="KW-1185">Reference proteome</keyword>
<evidence type="ECO:0000313" key="1">
    <source>
        <dbReference type="EMBL" id="PAV82513.1"/>
    </source>
</evidence>
<dbReference type="Proteomes" id="UP000218231">
    <property type="component" value="Unassembled WGS sequence"/>
</dbReference>